<dbReference type="EMBL" id="CAJVPT010025594">
    <property type="protein sequence ID" value="CAG8675572.1"/>
    <property type="molecule type" value="Genomic_DNA"/>
</dbReference>
<comment type="caution">
    <text evidence="1">The sequence shown here is derived from an EMBL/GenBank/DDBJ whole genome shotgun (WGS) entry which is preliminary data.</text>
</comment>
<dbReference type="Proteomes" id="UP000789525">
    <property type="component" value="Unassembled WGS sequence"/>
</dbReference>
<reference evidence="1" key="1">
    <citation type="submission" date="2021-06" db="EMBL/GenBank/DDBJ databases">
        <authorList>
            <person name="Kallberg Y."/>
            <person name="Tangrot J."/>
            <person name="Rosling A."/>
        </authorList>
    </citation>
    <scope>NUCLEOTIDE SEQUENCE</scope>
    <source>
        <strain evidence="1">CL356</strain>
    </source>
</reference>
<proteinExistence type="predicted"/>
<name>A0ACA9NT63_9GLOM</name>
<keyword evidence="2" id="KW-1185">Reference proteome</keyword>
<accession>A0ACA9NT63</accession>
<gene>
    <name evidence="1" type="ORF">ACOLOM_LOCUS9117</name>
</gene>
<organism evidence="1 2">
    <name type="scientific">Acaulospora colombiana</name>
    <dbReference type="NCBI Taxonomy" id="27376"/>
    <lineage>
        <taxon>Eukaryota</taxon>
        <taxon>Fungi</taxon>
        <taxon>Fungi incertae sedis</taxon>
        <taxon>Mucoromycota</taxon>
        <taxon>Glomeromycotina</taxon>
        <taxon>Glomeromycetes</taxon>
        <taxon>Diversisporales</taxon>
        <taxon>Acaulosporaceae</taxon>
        <taxon>Acaulospora</taxon>
    </lineage>
</organism>
<evidence type="ECO:0000313" key="2">
    <source>
        <dbReference type="Proteomes" id="UP000789525"/>
    </source>
</evidence>
<evidence type="ECO:0000313" key="1">
    <source>
        <dbReference type="EMBL" id="CAG8675572.1"/>
    </source>
</evidence>
<protein>
    <submittedName>
        <fullName evidence="1">13887_t:CDS:1</fullName>
    </submittedName>
</protein>
<sequence>MSTTSNETSFTVLAGYKGFMNGTVNAANNQRATLTIKRSDGQTESMATFEGSGVRKNMANVQNRVEYWSFGPYSGQRTATIKIEYETSGSFKPSKTVILPQPTNGLNSIKQAKYSKHRLPSVSTTSRTVSVAVHRIPPLLGLPERSVASPAIGLPNHEQ</sequence>